<evidence type="ECO:0000256" key="1">
    <source>
        <dbReference type="SAM" id="Phobius"/>
    </source>
</evidence>
<keyword evidence="1" id="KW-0812">Transmembrane</keyword>
<name>A0A3G5A0D7_9VIRU</name>
<proteinExistence type="predicted"/>
<evidence type="ECO:0000313" key="2">
    <source>
        <dbReference type="EMBL" id="AYV80648.1"/>
    </source>
</evidence>
<accession>A0A3G5A0D7</accession>
<feature type="transmembrane region" description="Helical" evidence="1">
    <location>
        <begin position="48"/>
        <end position="71"/>
    </location>
</feature>
<gene>
    <name evidence="2" type="ORF">Harvfovirus4_12</name>
</gene>
<sequence length="78" mass="8881">MDSQATYGGQPGKKRSVRDTIAATVWILIFVIIFVFILEIAWNNTMPHIFSVGKIDFWQSLLLVVVARILFPPSMGQW</sequence>
<organism evidence="2">
    <name type="scientific">Harvfovirus sp</name>
    <dbReference type="NCBI Taxonomy" id="2487768"/>
    <lineage>
        <taxon>Viruses</taxon>
        <taxon>Varidnaviria</taxon>
        <taxon>Bamfordvirae</taxon>
        <taxon>Nucleocytoviricota</taxon>
        <taxon>Megaviricetes</taxon>
        <taxon>Imitervirales</taxon>
        <taxon>Mimiviridae</taxon>
        <taxon>Klosneuvirinae</taxon>
    </lineage>
</organism>
<keyword evidence="1" id="KW-0472">Membrane</keyword>
<reference evidence="2" key="1">
    <citation type="submission" date="2018-10" db="EMBL/GenBank/DDBJ databases">
        <title>Hidden diversity of soil giant viruses.</title>
        <authorList>
            <person name="Schulz F."/>
            <person name="Alteio L."/>
            <person name="Goudeau D."/>
            <person name="Ryan E.M."/>
            <person name="Malmstrom R.R."/>
            <person name="Blanchard J."/>
            <person name="Woyke T."/>
        </authorList>
    </citation>
    <scope>NUCLEOTIDE SEQUENCE</scope>
    <source>
        <strain evidence="2">HAV1</strain>
    </source>
</reference>
<dbReference type="EMBL" id="MK072246">
    <property type="protein sequence ID" value="AYV80648.1"/>
    <property type="molecule type" value="Genomic_DNA"/>
</dbReference>
<keyword evidence="1" id="KW-1133">Transmembrane helix</keyword>
<feature type="transmembrane region" description="Helical" evidence="1">
    <location>
        <begin position="21"/>
        <end position="42"/>
    </location>
</feature>
<protein>
    <submittedName>
        <fullName evidence="2">Uncharacterized protein</fullName>
    </submittedName>
</protein>